<dbReference type="PANTHER" id="PTHR39190">
    <property type="entry name" value="FLAGELLAR ASSEMBLY FACTOR FLIW"/>
    <property type="match status" value="1"/>
</dbReference>
<keyword evidence="6" id="KW-0966">Cell projection</keyword>
<comment type="similarity">
    <text evidence="5">Belongs to the FliW family.</text>
</comment>
<dbReference type="Pfam" id="PF02623">
    <property type="entry name" value="FliW"/>
    <property type="match status" value="1"/>
</dbReference>
<dbReference type="Proteomes" id="UP000190285">
    <property type="component" value="Unassembled WGS sequence"/>
</dbReference>
<keyword evidence="2 5" id="KW-1005">Bacterial flagellum biogenesis</keyword>
<dbReference type="NCBIfam" id="NF009793">
    <property type="entry name" value="PRK13285.1-1"/>
    <property type="match status" value="1"/>
</dbReference>
<name>A0A1T5JWY1_9FIRM</name>
<reference evidence="7" key="1">
    <citation type="submission" date="2017-02" db="EMBL/GenBank/DDBJ databases">
        <authorList>
            <person name="Varghese N."/>
            <person name="Submissions S."/>
        </authorList>
    </citation>
    <scope>NUCLEOTIDE SEQUENCE [LARGE SCALE GENOMIC DNA]</scope>
    <source>
        <strain evidence="7">M1</strain>
    </source>
</reference>
<dbReference type="Gene3D" id="2.30.290.10">
    <property type="entry name" value="BH3618-like"/>
    <property type="match status" value="1"/>
</dbReference>
<evidence type="ECO:0000313" key="7">
    <source>
        <dbReference type="Proteomes" id="UP000190285"/>
    </source>
</evidence>
<dbReference type="GO" id="GO:0006417">
    <property type="term" value="P:regulation of translation"/>
    <property type="evidence" value="ECO:0007669"/>
    <property type="project" value="UniProtKB-KW"/>
</dbReference>
<dbReference type="GO" id="GO:0005737">
    <property type="term" value="C:cytoplasm"/>
    <property type="evidence" value="ECO:0007669"/>
    <property type="project" value="UniProtKB-SubCell"/>
</dbReference>
<comment type="subcellular location">
    <subcellularLocation>
        <location evidence="5">Cytoplasm</location>
    </subcellularLocation>
</comment>
<accession>A0A1T5JWY1</accession>
<evidence type="ECO:0000256" key="3">
    <source>
        <dbReference type="ARBA" id="ARBA00022845"/>
    </source>
</evidence>
<dbReference type="InterPro" id="IPR024046">
    <property type="entry name" value="Flagellar_assmbl_FliW_dom_sf"/>
</dbReference>
<dbReference type="HAMAP" id="MF_01185">
    <property type="entry name" value="FliW"/>
    <property type="match status" value="1"/>
</dbReference>
<dbReference type="AlphaFoldDB" id="A0A1T5JWY1"/>
<keyword evidence="4 5" id="KW-0143">Chaperone</keyword>
<dbReference type="SUPFAM" id="SSF141457">
    <property type="entry name" value="BH3618-like"/>
    <property type="match status" value="1"/>
</dbReference>
<comment type="subunit">
    <text evidence="5">Interacts with translational regulator CsrA and flagellin(s).</text>
</comment>
<proteinExistence type="inferred from homology"/>
<keyword evidence="6" id="KW-0282">Flagellum</keyword>
<keyword evidence="3 5" id="KW-0810">Translation regulation</keyword>
<evidence type="ECO:0000313" key="6">
    <source>
        <dbReference type="EMBL" id="SKC55893.1"/>
    </source>
</evidence>
<evidence type="ECO:0000256" key="1">
    <source>
        <dbReference type="ARBA" id="ARBA00022490"/>
    </source>
</evidence>
<gene>
    <name evidence="5" type="primary">fliW</name>
    <name evidence="6" type="ORF">SAMN02194393_01412</name>
</gene>
<dbReference type="InterPro" id="IPR003775">
    <property type="entry name" value="Flagellar_assembly_factor_FliW"/>
</dbReference>
<evidence type="ECO:0000256" key="5">
    <source>
        <dbReference type="HAMAP-Rule" id="MF_01185"/>
    </source>
</evidence>
<protein>
    <recommendedName>
        <fullName evidence="5">Flagellar assembly factor FliW</fullName>
    </recommendedName>
</protein>
<keyword evidence="1 5" id="KW-0963">Cytoplasm</keyword>
<dbReference type="RefSeq" id="WP_079490421.1">
    <property type="nucleotide sequence ID" value="NZ_FUZT01000003.1"/>
</dbReference>
<sequence>MKLNTRHFGEIQIDESKIIHFNEGLLGFEKIKKYAVINNPDPEVPFCWLQSVDKPDLAFVIANPFLFINNYEFDIPDKIVKELELKDHKELIIYSIAVVPESIEEMTLNLRGPIIINWENKRAKQIVLESNKYPLKYKIFDTSKKTK</sequence>
<evidence type="ECO:0000256" key="4">
    <source>
        <dbReference type="ARBA" id="ARBA00023186"/>
    </source>
</evidence>
<dbReference type="EMBL" id="FUZT01000003">
    <property type="protein sequence ID" value="SKC55893.1"/>
    <property type="molecule type" value="Genomic_DNA"/>
</dbReference>
<dbReference type="STRING" id="36842.SAMN02194393_01412"/>
<keyword evidence="6" id="KW-0969">Cilium</keyword>
<dbReference type="GO" id="GO:0044780">
    <property type="term" value="P:bacterial-type flagellum assembly"/>
    <property type="evidence" value="ECO:0007669"/>
    <property type="project" value="UniProtKB-UniRule"/>
</dbReference>
<dbReference type="OrthoDB" id="9801235at2"/>
<organism evidence="6 7">
    <name type="scientific">Maledivibacter halophilus</name>
    <dbReference type="NCBI Taxonomy" id="36842"/>
    <lineage>
        <taxon>Bacteria</taxon>
        <taxon>Bacillati</taxon>
        <taxon>Bacillota</taxon>
        <taxon>Clostridia</taxon>
        <taxon>Peptostreptococcales</taxon>
        <taxon>Caminicellaceae</taxon>
        <taxon>Maledivibacter</taxon>
    </lineage>
</organism>
<comment type="function">
    <text evidence="5">Acts as an anti-CsrA protein, binds CsrA and prevents it from repressing translation of its target genes, one of which is flagellin. Binds to flagellin and participates in the assembly of the flagellum.</text>
</comment>
<evidence type="ECO:0000256" key="2">
    <source>
        <dbReference type="ARBA" id="ARBA00022795"/>
    </source>
</evidence>
<dbReference type="PANTHER" id="PTHR39190:SF1">
    <property type="entry name" value="FLAGELLAR ASSEMBLY FACTOR FLIW"/>
    <property type="match status" value="1"/>
</dbReference>
<keyword evidence="7" id="KW-1185">Reference proteome</keyword>